<keyword evidence="1 8" id="KW-0597">Phosphoprotein</keyword>
<accession>A0AAN9B4Z0</accession>
<comment type="function">
    <text evidence="8">Catalyzes the dehydration of the S-form of NAD(P)HX at the expense of ATP, which is converted to ADP. Together with NAD(P)HX epimerase, which catalyzes the epimerization of the S- and R-forms, the enzyme allows the repair of both epimers of NAD(P)HX, a damaged form of NAD(P)H that is a result of enzymatic or heat-dependent hydration.</text>
</comment>
<feature type="domain" description="YjeF C-terminal" evidence="10">
    <location>
        <begin position="160"/>
        <end position="452"/>
    </location>
</feature>
<dbReference type="PANTHER" id="PTHR12592:SF0">
    <property type="entry name" value="ATP-DEPENDENT (S)-NAD(P)H-HYDRATE DEHYDRATASE"/>
    <property type="match status" value="1"/>
</dbReference>
<evidence type="ECO:0000256" key="5">
    <source>
        <dbReference type="ARBA" id="ARBA00023027"/>
    </source>
</evidence>
<dbReference type="SUPFAM" id="SSF53613">
    <property type="entry name" value="Ribokinase-like"/>
    <property type="match status" value="1"/>
</dbReference>
<protein>
    <recommendedName>
        <fullName evidence="8">ATP-dependent (S)-NAD(P)H-hydrate dehydratase</fullName>
        <ecNumber evidence="8">4.2.1.93</ecNumber>
    </recommendedName>
    <alternativeName>
        <fullName evidence="8">ATP-dependent NAD(P)HX dehydratase</fullName>
    </alternativeName>
</protein>
<dbReference type="InterPro" id="IPR048325">
    <property type="entry name" value="ZSWIM3_N"/>
</dbReference>
<evidence type="ECO:0000259" key="10">
    <source>
        <dbReference type="PROSITE" id="PS51383"/>
    </source>
</evidence>
<evidence type="ECO:0000256" key="9">
    <source>
        <dbReference type="SAM" id="MobiDB-lite"/>
    </source>
</evidence>
<dbReference type="GO" id="GO:0110051">
    <property type="term" value="P:metabolite repair"/>
    <property type="evidence" value="ECO:0007669"/>
    <property type="project" value="TreeGrafter"/>
</dbReference>
<dbReference type="Gene3D" id="3.40.1190.20">
    <property type="match status" value="1"/>
</dbReference>
<dbReference type="InterPro" id="IPR029056">
    <property type="entry name" value="Ribokinase-like"/>
</dbReference>
<name>A0AAN9B4Z0_9CAEN</name>
<comment type="cofactor">
    <cofactor evidence="8">
        <name>Mg(2+)</name>
        <dbReference type="ChEBI" id="CHEBI:18420"/>
    </cofactor>
</comment>
<dbReference type="HAMAP" id="MF_01965">
    <property type="entry name" value="NADHX_dehydratase"/>
    <property type="match status" value="1"/>
</dbReference>
<dbReference type="GO" id="GO:0047453">
    <property type="term" value="F:ATP-dependent NAD(P)H-hydrate dehydratase activity"/>
    <property type="evidence" value="ECO:0007669"/>
    <property type="project" value="UniProtKB-UniRule"/>
</dbReference>
<evidence type="ECO:0000256" key="1">
    <source>
        <dbReference type="ARBA" id="ARBA00022553"/>
    </source>
</evidence>
<keyword evidence="2 8" id="KW-0547">Nucleotide-binding</keyword>
<evidence type="ECO:0000256" key="4">
    <source>
        <dbReference type="ARBA" id="ARBA00022857"/>
    </source>
</evidence>
<keyword evidence="3 8" id="KW-0067">ATP-binding</keyword>
<comment type="catalytic activity">
    <reaction evidence="7 8">
        <text>(6S)-NADPHX + ATP = ADP + phosphate + NADPH + H(+)</text>
        <dbReference type="Rhea" id="RHEA:32231"/>
        <dbReference type="ChEBI" id="CHEBI:15378"/>
        <dbReference type="ChEBI" id="CHEBI:30616"/>
        <dbReference type="ChEBI" id="CHEBI:43474"/>
        <dbReference type="ChEBI" id="CHEBI:57783"/>
        <dbReference type="ChEBI" id="CHEBI:64076"/>
        <dbReference type="ChEBI" id="CHEBI:456216"/>
        <dbReference type="EC" id="4.2.1.93"/>
    </reaction>
</comment>
<feature type="binding site" evidence="8">
    <location>
        <position position="260"/>
    </location>
    <ligand>
        <name>(6S)-NADPHX</name>
        <dbReference type="ChEBI" id="CHEBI:64076"/>
    </ligand>
</feature>
<feature type="compositionally biased region" description="Basic and acidic residues" evidence="9">
    <location>
        <begin position="129"/>
        <end position="146"/>
    </location>
</feature>
<evidence type="ECO:0000256" key="6">
    <source>
        <dbReference type="ARBA" id="ARBA00023239"/>
    </source>
</evidence>
<proteinExistence type="inferred from homology"/>
<evidence type="ECO:0000313" key="11">
    <source>
        <dbReference type="EMBL" id="KAK7097585.1"/>
    </source>
</evidence>
<evidence type="ECO:0000313" key="12">
    <source>
        <dbReference type="Proteomes" id="UP001374579"/>
    </source>
</evidence>
<feature type="binding site" evidence="8">
    <location>
        <position position="383"/>
    </location>
    <ligand>
        <name>(6S)-NADPHX</name>
        <dbReference type="ChEBI" id="CHEBI:64076"/>
    </ligand>
</feature>
<dbReference type="CDD" id="cd01171">
    <property type="entry name" value="YXKO-related"/>
    <property type="match status" value="1"/>
</dbReference>
<dbReference type="EC" id="4.2.1.93" evidence="8"/>
<dbReference type="InterPro" id="IPR000631">
    <property type="entry name" value="CARKD"/>
</dbReference>
<organism evidence="11 12">
    <name type="scientific">Littorina saxatilis</name>
    <dbReference type="NCBI Taxonomy" id="31220"/>
    <lineage>
        <taxon>Eukaryota</taxon>
        <taxon>Metazoa</taxon>
        <taxon>Spiralia</taxon>
        <taxon>Lophotrochozoa</taxon>
        <taxon>Mollusca</taxon>
        <taxon>Gastropoda</taxon>
        <taxon>Caenogastropoda</taxon>
        <taxon>Littorinimorpha</taxon>
        <taxon>Littorinoidea</taxon>
        <taxon>Littorinidae</taxon>
        <taxon>Littorina</taxon>
    </lineage>
</organism>
<evidence type="ECO:0000256" key="3">
    <source>
        <dbReference type="ARBA" id="ARBA00022840"/>
    </source>
</evidence>
<dbReference type="GO" id="GO:0005524">
    <property type="term" value="F:ATP binding"/>
    <property type="evidence" value="ECO:0007669"/>
    <property type="project" value="UniProtKB-KW"/>
</dbReference>
<evidence type="ECO:0000256" key="2">
    <source>
        <dbReference type="ARBA" id="ARBA00022741"/>
    </source>
</evidence>
<evidence type="ECO:0000256" key="7">
    <source>
        <dbReference type="ARBA" id="ARBA00047472"/>
    </source>
</evidence>
<dbReference type="Pfam" id="PF01256">
    <property type="entry name" value="Carb_kinase"/>
    <property type="match status" value="1"/>
</dbReference>
<dbReference type="PANTHER" id="PTHR12592">
    <property type="entry name" value="ATP-DEPENDENT (S)-NAD(P)H-HYDRATE DEHYDRATASE FAMILY MEMBER"/>
    <property type="match status" value="1"/>
</dbReference>
<keyword evidence="4" id="KW-0521">NADP</keyword>
<feature type="region of interest" description="Disordered" evidence="9">
    <location>
        <begin position="127"/>
        <end position="155"/>
    </location>
</feature>
<feature type="binding site" evidence="8">
    <location>
        <begin position="354"/>
        <end position="358"/>
    </location>
    <ligand>
        <name>ATP</name>
        <dbReference type="ChEBI" id="CHEBI:30616"/>
    </ligand>
</feature>
<dbReference type="NCBIfam" id="TIGR00196">
    <property type="entry name" value="yjeF_cterm"/>
    <property type="match status" value="1"/>
</dbReference>
<dbReference type="EMBL" id="JBAMIC010000013">
    <property type="protein sequence ID" value="KAK7097585.1"/>
    <property type="molecule type" value="Genomic_DNA"/>
</dbReference>
<feature type="binding site" evidence="8">
    <location>
        <begin position="373"/>
        <end position="382"/>
    </location>
    <ligand>
        <name>ATP</name>
        <dbReference type="ChEBI" id="CHEBI:30616"/>
    </ligand>
</feature>
<dbReference type="AlphaFoldDB" id="A0AAN9B4Z0"/>
<keyword evidence="12" id="KW-1185">Reference proteome</keyword>
<gene>
    <name evidence="11" type="ORF">V1264_004537</name>
</gene>
<keyword evidence="6 8" id="KW-0456">Lyase</keyword>
<dbReference type="GO" id="GO:0046496">
    <property type="term" value="P:nicotinamide nucleotide metabolic process"/>
    <property type="evidence" value="ECO:0007669"/>
    <property type="project" value="UniProtKB-UniRule"/>
</dbReference>
<keyword evidence="5 8" id="KW-0520">NAD</keyword>
<dbReference type="Pfam" id="PF21599">
    <property type="entry name" value="ZSWIM3_N"/>
    <property type="match status" value="1"/>
</dbReference>
<reference evidence="11 12" key="1">
    <citation type="submission" date="2024-02" db="EMBL/GenBank/DDBJ databases">
        <title>Chromosome-scale genome assembly of the rough periwinkle Littorina saxatilis.</title>
        <authorList>
            <person name="De Jode A."/>
            <person name="Faria R."/>
            <person name="Formenti G."/>
            <person name="Sims Y."/>
            <person name="Smith T.P."/>
            <person name="Tracey A."/>
            <person name="Wood J.M.D."/>
            <person name="Zagrodzka Z.B."/>
            <person name="Johannesson K."/>
            <person name="Butlin R.K."/>
            <person name="Leder E.H."/>
        </authorList>
    </citation>
    <scope>NUCLEOTIDE SEQUENCE [LARGE SCALE GENOMIC DNA]</scope>
    <source>
        <strain evidence="11">Snail1</strain>
        <tissue evidence="11">Muscle</tissue>
    </source>
</reference>
<dbReference type="FunFam" id="3.40.1190.20:FF:000023">
    <property type="entry name" value="ATP-dependent (S)-NAD(P)H-hydrate dehydratase"/>
    <property type="match status" value="1"/>
</dbReference>
<dbReference type="Proteomes" id="UP001374579">
    <property type="component" value="Unassembled WGS sequence"/>
</dbReference>
<comment type="caution">
    <text evidence="11">The sequence shown here is derived from an EMBL/GenBank/DDBJ whole genome shotgun (WGS) entry which is preliminary data.</text>
</comment>
<sequence>MAKKELFLGATFSSYEDFNTAFKAYCASTYQKFVIGACKKIATVNKHLGESSQGMRKPLFPDKIVYSYLSYRCIRQGVHKTTSKGIRKTTSHKSGCEAMMYVRGDREKGILEIRKLVTDHNHPIGPDVTYRKADRIRKNPQKKKDQAQQSSGRTVGVTELQTMVKSVIPPLTNDLHKGQAGRIGIIGGCQEYTGAPYFSAITALKVGADLAHVFCTKEAAPVIKSYSPELIVHPILDHVNALAEFEKWLPRLHTLVVGPGLGRDTEVLKTVSSVIQNCKARGIPLVIDADGLFLITESPELVVSYTNTVLTPNVVEFQRLFDKMIGERPGQNQDLAANTKLLAQCMGNLTILQKGSEDIISDGNTVIMCSTDGCPRRCGGQGDLLSGSTGVFYNWAVKKSADGTAILGPGVLAGYMACRLIRECSRRAFTSNGRSMVASDLIPHIHQSFDDIFV</sequence>
<evidence type="ECO:0000256" key="8">
    <source>
        <dbReference type="HAMAP-Rule" id="MF_03157"/>
    </source>
</evidence>
<feature type="binding site" evidence="8">
    <location>
        <begin position="313"/>
        <end position="319"/>
    </location>
    <ligand>
        <name>(6S)-NADPHX</name>
        <dbReference type="ChEBI" id="CHEBI:64076"/>
    </ligand>
</feature>
<dbReference type="PROSITE" id="PS51383">
    <property type="entry name" value="YJEF_C_3"/>
    <property type="match status" value="1"/>
</dbReference>
<comment type="catalytic activity">
    <reaction evidence="8">
        <text>(6S)-NADHX + ATP = ADP + phosphate + NADH + H(+)</text>
        <dbReference type="Rhea" id="RHEA:19017"/>
        <dbReference type="ChEBI" id="CHEBI:15378"/>
        <dbReference type="ChEBI" id="CHEBI:30616"/>
        <dbReference type="ChEBI" id="CHEBI:43474"/>
        <dbReference type="ChEBI" id="CHEBI:57945"/>
        <dbReference type="ChEBI" id="CHEBI:64074"/>
        <dbReference type="ChEBI" id="CHEBI:456216"/>
        <dbReference type="EC" id="4.2.1.93"/>
    </reaction>
</comment>
<comment type="similarity">
    <text evidence="8">Belongs to the NnrD/CARKD family.</text>
</comment>